<dbReference type="Proteomes" id="UP000499080">
    <property type="component" value="Unassembled WGS sequence"/>
</dbReference>
<evidence type="ECO:0000313" key="2">
    <source>
        <dbReference type="Proteomes" id="UP000499080"/>
    </source>
</evidence>
<protein>
    <submittedName>
        <fullName evidence="1">Uncharacterized protein</fullName>
    </submittedName>
</protein>
<organism evidence="1 2">
    <name type="scientific">Araneus ventricosus</name>
    <name type="common">Orbweaver spider</name>
    <name type="synonym">Epeira ventricosa</name>
    <dbReference type="NCBI Taxonomy" id="182803"/>
    <lineage>
        <taxon>Eukaryota</taxon>
        <taxon>Metazoa</taxon>
        <taxon>Ecdysozoa</taxon>
        <taxon>Arthropoda</taxon>
        <taxon>Chelicerata</taxon>
        <taxon>Arachnida</taxon>
        <taxon>Araneae</taxon>
        <taxon>Araneomorphae</taxon>
        <taxon>Entelegynae</taxon>
        <taxon>Araneoidea</taxon>
        <taxon>Araneidae</taxon>
        <taxon>Araneus</taxon>
    </lineage>
</organism>
<name>A0A4Y2GJ01_ARAVE</name>
<dbReference type="EMBL" id="BGPR01001382">
    <property type="protein sequence ID" value="GBM52528.1"/>
    <property type="molecule type" value="Genomic_DNA"/>
</dbReference>
<dbReference type="PANTHER" id="PTHR46409:SF1">
    <property type="entry name" value="HTH PSQ-TYPE DOMAIN-CONTAINING PROTEIN"/>
    <property type="match status" value="1"/>
</dbReference>
<proteinExistence type="predicted"/>
<keyword evidence="2" id="KW-1185">Reference proteome</keyword>
<dbReference type="AlphaFoldDB" id="A0A4Y2GJ01"/>
<gene>
    <name evidence="1" type="ORF">AVEN_230560_1</name>
</gene>
<evidence type="ECO:0000313" key="1">
    <source>
        <dbReference type="EMBL" id="GBM52528.1"/>
    </source>
</evidence>
<accession>A0A4Y2GJ01</accession>
<sequence>MLKFVTKVKLLLTKYSMIYQSQNKAKARNICRTCDRYAVADRPAVALASALLHDLSHSSTSLANKNPGKLSHVRWLTTANRLLRLYISIREPSEKFKEISRFIMKVYSPMWFYIKCHPTIMKAPVHLHRTISFSG</sequence>
<reference evidence="1 2" key="1">
    <citation type="journal article" date="2019" name="Sci. Rep.">
        <title>Orb-weaving spider Araneus ventricosus genome elucidates the spidroin gene catalogue.</title>
        <authorList>
            <person name="Kono N."/>
            <person name="Nakamura H."/>
            <person name="Ohtoshi R."/>
            <person name="Moran D.A.P."/>
            <person name="Shinohara A."/>
            <person name="Yoshida Y."/>
            <person name="Fujiwara M."/>
            <person name="Mori M."/>
            <person name="Tomita M."/>
            <person name="Arakawa K."/>
        </authorList>
    </citation>
    <scope>NUCLEOTIDE SEQUENCE [LARGE SCALE GENOMIC DNA]</scope>
</reference>
<comment type="caution">
    <text evidence="1">The sequence shown here is derived from an EMBL/GenBank/DDBJ whole genome shotgun (WGS) entry which is preliminary data.</text>
</comment>
<dbReference type="PANTHER" id="PTHR46409">
    <property type="entry name" value="HTH PSQ-TYPE DOMAIN-CONTAINING PROTEIN"/>
    <property type="match status" value="1"/>
</dbReference>